<reference evidence="2 3" key="1">
    <citation type="submission" date="2017-08" db="EMBL/GenBank/DDBJ databases">
        <title>Substantial Increase in Enzyme Production by Combined Drug-Resistance Mutations in Paenibacillus agaridevorans.</title>
        <authorList>
            <person name="Tanaka Y."/>
            <person name="Funane K."/>
            <person name="Hosaka T."/>
            <person name="Shiwa Y."/>
            <person name="Fujita N."/>
            <person name="Miyazaki T."/>
            <person name="Yoshikawa H."/>
            <person name="Murakami K."/>
            <person name="Kasahara K."/>
            <person name="Inaoka T."/>
            <person name="Hiraga Y."/>
            <person name="Ochi K."/>
        </authorList>
    </citation>
    <scope>NUCLEOTIDE SEQUENCE [LARGE SCALE GENOMIC DNA]</scope>
    <source>
        <strain evidence="2 3">T-3040</strain>
    </source>
</reference>
<dbReference type="PANTHER" id="PTHR43649">
    <property type="entry name" value="ARABINOSE-BINDING PROTEIN-RELATED"/>
    <property type="match status" value="1"/>
</dbReference>
<evidence type="ECO:0008006" key="4">
    <source>
        <dbReference type="Google" id="ProtNLM"/>
    </source>
</evidence>
<gene>
    <name evidence="2" type="ORF">PAT3040_01492</name>
</gene>
<evidence type="ECO:0000313" key="3">
    <source>
        <dbReference type="Proteomes" id="UP000245202"/>
    </source>
</evidence>
<name>A0A2R5EJY8_9BACL</name>
<protein>
    <recommendedName>
        <fullName evidence="4">ABC transporter substrate-binding protein</fullName>
    </recommendedName>
</protein>
<evidence type="ECO:0000256" key="1">
    <source>
        <dbReference type="SAM" id="MobiDB-lite"/>
    </source>
</evidence>
<dbReference type="EMBL" id="BDQX01000068">
    <property type="protein sequence ID" value="GBG06950.1"/>
    <property type="molecule type" value="Genomic_DNA"/>
</dbReference>
<dbReference type="Proteomes" id="UP000245202">
    <property type="component" value="Unassembled WGS sequence"/>
</dbReference>
<evidence type="ECO:0000313" key="2">
    <source>
        <dbReference type="EMBL" id="GBG06950.1"/>
    </source>
</evidence>
<organism evidence="2 3">
    <name type="scientific">Paenibacillus agaridevorans</name>
    <dbReference type="NCBI Taxonomy" id="171404"/>
    <lineage>
        <taxon>Bacteria</taxon>
        <taxon>Bacillati</taxon>
        <taxon>Bacillota</taxon>
        <taxon>Bacilli</taxon>
        <taxon>Bacillales</taxon>
        <taxon>Paenibacillaceae</taxon>
        <taxon>Paenibacillus</taxon>
    </lineage>
</organism>
<feature type="region of interest" description="Disordered" evidence="1">
    <location>
        <begin position="17"/>
        <end position="36"/>
    </location>
</feature>
<dbReference type="Gene3D" id="3.40.190.10">
    <property type="entry name" value="Periplasmic binding protein-like II"/>
    <property type="match status" value="2"/>
</dbReference>
<dbReference type="SUPFAM" id="SSF53850">
    <property type="entry name" value="Periplasmic binding protein-like II"/>
    <property type="match status" value="1"/>
</dbReference>
<keyword evidence="3" id="KW-1185">Reference proteome</keyword>
<feature type="compositionally biased region" description="Low complexity" evidence="1">
    <location>
        <begin position="18"/>
        <end position="36"/>
    </location>
</feature>
<sequence>MSIVMVVVLTACSKNNGENSVSSNAPTSSAAASETSSSELEPVTLTIFADWVINPLSKNIQTDPVMEEIRKKTGITLDFEPFLGNGDASAKLSALLASNELPDIIVTSNNDIINKLVQNKKVMALDDLVTSRGQNLTQNFSNALNLMRLQSPVRDGKLYFIPGDINGGDYNPYLSANLWSVRWDLYDKLGRPAVNTLDEFVDLLKKMQELEPKNKDGKDNYGLGLFMGEAWGGGLVTKGGANAAGMVDAGGNGIFLRDVAKDELVPRLSDPNSAFWESLEFYNKAYREGVLDPESATMKFGTILEKAGAGRYLASYGSWLSNGQNEKFIADGTPEKGYVTLPIATKSENIFANAVNDAGNQFKWGISTTSKNAERVMDLFNFLATYEATELIVNGPQGLTWDMVDGKPALTAQAIEDKKSDPDYSKKTGSNLWSNMKINGNYDNPAGWKTNFTWSPEYIKANLAGAQKNYIDAMGYNYPMEGIDSIPNNTQSFSLQASLHTEAGSDLATKETNIATYAGTATAVLIFEKTEADFLAGKEKIINELKKMGIEEVFTFYHDEYARIKEEVANMK</sequence>
<dbReference type="InterPro" id="IPR050490">
    <property type="entry name" value="Bact_solute-bd_prot1"/>
</dbReference>
<comment type="caution">
    <text evidence="2">The sequence shown here is derived from an EMBL/GenBank/DDBJ whole genome shotgun (WGS) entry which is preliminary data.</text>
</comment>
<dbReference type="AlphaFoldDB" id="A0A2R5EJY8"/>
<proteinExistence type="predicted"/>
<accession>A0A2R5EJY8</accession>